<reference evidence="3 4" key="1">
    <citation type="submission" date="2016-07" db="EMBL/GenBank/DDBJ databases">
        <title>Pervasive Adenine N6-methylation of Active Genes in Fungi.</title>
        <authorList>
            <consortium name="DOE Joint Genome Institute"/>
            <person name="Mondo S.J."/>
            <person name="Dannebaum R.O."/>
            <person name="Kuo R.C."/>
            <person name="Labutti K."/>
            <person name="Haridas S."/>
            <person name="Kuo A."/>
            <person name="Salamov A."/>
            <person name="Ahrendt S.R."/>
            <person name="Lipzen A."/>
            <person name="Sullivan W."/>
            <person name="Andreopoulos W.B."/>
            <person name="Clum A."/>
            <person name="Lindquist E."/>
            <person name="Daum C."/>
            <person name="Ramamoorthy G.K."/>
            <person name="Gryganskyi A."/>
            <person name="Culley D."/>
            <person name="Magnuson J.K."/>
            <person name="James T.Y."/>
            <person name="O'Malley M.A."/>
            <person name="Stajich J.E."/>
            <person name="Spatafora J.W."/>
            <person name="Visel A."/>
            <person name="Grigoriev I.V."/>
        </authorList>
    </citation>
    <scope>NUCLEOTIDE SEQUENCE [LARGE SCALE GENOMIC DNA]</scope>
    <source>
        <strain evidence="3 4">CBS 115471</strain>
    </source>
</reference>
<dbReference type="Proteomes" id="UP000193144">
    <property type="component" value="Unassembled WGS sequence"/>
</dbReference>
<proteinExistence type="predicted"/>
<keyword evidence="4" id="KW-1185">Reference proteome</keyword>
<sequence>MSLLYLRLIFTVAAASAVPLAPPGTAIRRHDVAAPSRSGFIVNAATDSTPSFNYTEIDDLPSETPEPWPTPIETQWTSMPIPTTLPPPHGTDHTGPDDKAVWRNCAAWTLIVYSAFSSFLLCLLWATGKVNATLTPASPSSNDRGRRRTVPPDLSYRRLWGSNSGMTSSEPALRYTSTSPVRPSSPASTTIFTPEHSLVRTRPHTTPSAMRHLASPTAEIWIRTDADVDERTDRSLRRYAALDAEMRRLGMIG</sequence>
<dbReference type="EMBL" id="MCFA01000043">
    <property type="protein sequence ID" value="ORY13260.1"/>
    <property type="molecule type" value="Genomic_DNA"/>
</dbReference>
<evidence type="ECO:0000256" key="2">
    <source>
        <dbReference type="SAM" id="SignalP"/>
    </source>
</evidence>
<name>A0A1Y1ZSS5_9PLEO</name>
<feature type="signal peptide" evidence="2">
    <location>
        <begin position="1"/>
        <end position="17"/>
    </location>
</feature>
<keyword evidence="2" id="KW-0732">Signal</keyword>
<accession>A0A1Y1ZSS5</accession>
<feature type="compositionally biased region" description="Polar residues" evidence="1">
    <location>
        <begin position="133"/>
        <end position="142"/>
    </location>
</feature>
<gene>
    <name evidence="3" type="ORF">BCR34DRAFT_272432</name>
</gene>
<evidence type="ECO:0000313" key="3">
    <source>
        <dbReference type="EMBL" id="ORY13260.1"/>
    </source>
</evidence>
<dbReference type="OrthoDB" id="10666334at2759"/>
<evidence type="ECO:0000256" key="1">
    <source>
        <dbReference type="SAM" id="MobiDB-lite"/>
    </source>
</evidence>
<organism evidence="3 4">
    <name type="scientific">Clohesyomyces aquaticus</name>
    <dbReference type="NCBI Taxonomy" id="1231657"/>
    <lineage>
        <taxon>Eukaryota</taxon>
        <taxon>Fungi</taxon>
        <taxon>Dikarya</taxon>
        <taxon>Ascomycota</taxon>
        <taxon>Pezizomycotina</taxon>
        <taxon>Dothideomycetes</taxon>
        <taxon>Pleosporomycetidae</taxon>
        <taxon>Pleosporales</taxon>
        <taxon>Lindgomycetaceae</taxon>
        <taxon>Clohesyomyces</taxon>
    </lineage>
</organism>
<feature type="compositionally biased region" description="Polar residues" evidence="1">
    <location>
        <begin position="161"/>
        <end position="192"/>
    </location>
</feature>
<dbReference type="AlphaFoldDB" id="A0A1Y1ZSS5"/>
<evidence type="ECO:0000313" key="4">
    <source>
        <dbReference type="Proteomes" id="UP000193144"/>
    </source>
</evidence>
<comment type="caution">
    <text evidence="3">The sequence shown here is derived from an EMBL/GenBank/DDBJ whole genome shotgun (WGS) entry which is preliminary data.</text>
</comment>
<protein>
    <submittedName>
        <fullName evidence="3">Uncharacterized protein</fullName>
    </submittedName>
</protein>
<feature type="chain" id="PRO_5012011027" evidence="2">
    <location>
        <begin position="18"/>
        <end position="253"/>
    </location>
</feature>
<feature type="region of interest" description="Disordered" evidence="1">
    <location>
        <begin position="133"/>
        <end position="211"/>
    </location>
</feature>